<feature type="domain" description="RDD" evidence="7">
    <location>
        <begin position="166"/>
        <end position="293"/>
    </location>
</feature>
<evidence type="ECO:0000313" key="8">
    <source>
        <dbReference type="EMBL" id="SEL44378.1"/>
    </source>
</evidence>
<evidence type="ECO:0000256" key="2">
    <source>
        <dbReference type="ARBA" id="ARBA00022692"/>
    </source>
</evidence>
<feature type="transmembrane region" description="Helical" evidence="5">
    <location>
        <begin position="208"/>
        <end position="228"/>
    </location>
</feature>
<evidence type="ECO:0000256" key="4">
    <source>
        <dbReference type="ARBA" id="ARBA00023136"/>
    </source>
</evidence>
<accession>A0A1H7Q9H0</accession>
<gene>
    <name evidence="8" type="ORF">SAMN05660976_02461</name>
</gene>
<name>A0A1H7Q9H0_9ACTN</name>
<keyword evidence="3 5" id="KW-1133">Transmembrane helix</keyword>
<dbReference type="GO" id="GO:0016020">
    <property type="term" value="C:membrane"/>
    <property type="evidence" value="ECO:0007669"/>
    <property type="project" value="UniProtKB-SubCell"/>
</dbReference>
<dbReference type="EMBL" id="FOBF01000005">
    <property type="protein sequence ID" value="SEL44378.1"/>
    <property type="molecule type" value="Genomic_DNA"/>
</dbReference>
<feature type="transmembrane region" description="Helical" evidence="5">
    <location>
        <begin position="254"/>
        <end position="273"/>
    </location>
</feature>
<dbReference type="InterPro" id="IPR010432">
    <property type="entry name" value="RDD"/>
</dbReference>
<feature type="transmembrane region" description="Helical" evidence="5">
    <location>
        <begin position="96"/>
        <end position="116"/>
    </location>
</feature>
<evidence type="ECO:0000256" key="3">
    <source>
        <dbReference type="ARBA" id="ARBA00022989"/>
    </source>
</evidence>
<reference evidence="8 9" key="1">
    <citation type="submission" date="2016-10" db="EMBL/GenBank/DDBJ databases">
        <authorList>
            <person name="de Groot N.N."/>
        </authorList>
    </citation>
    <scope>NUCLEOTIDE SEQUENCE [LARGE SCALE GENOMIC DNA]</scope>
    <source>
        <strain evidence="8 9">DSM 43357</strain>
    </source>
</reference>
<feature type="signal peptide" evidence="6">
    <location>
        <begin position="1"/>
        <end position="23"/>
    </location>
</feature>
<feature type="chain" id="PRO_5038423363" evidence="6">
    <location>
        <begin position="24"/>
        <end position="301"/>
    </location>
</feature>
<protein>
    <submittedName>
        <fullName evidence="8">Uncharacterized membrane protein YckC, RDD family</fullName>
    </submittedName>
</protein>
<feature type="transmembrane region" description="Helical" evidence="5">
    <location>
        <begin position="62"/>
        <end position="84"/>
    </location>
</feature>
<keyword evidence="9" id="KW-1185">Reference proteome</keyword>
<comment type="subcellular location">
    <subcellularLocation>
        <location evidence="1">Membrane</location>
        <topology evidence="1">Multi-pass membrane protein</topology>
    </subcellularLocation>
</comment>
<feature type="transmembrane region" description="Helical" evidence="5">
    <location>
        <begin position="167"/>
        <end position="188"/>
    </location>
</feature>
<keyword evidence="6" id="KW-0732">Signal</keyword>
<proteinExistence type="predicted"/>
<evidence type="ECO:0000256" key="6">
    <source>
        <dbReference type="SAM" id="SignalP"/>
    </source>
</evidence>
<keyword evidence="4 5" id="KW-0472">Membrane</keyword>
<sequence>MSRLAHFAWVAALAAAAYSTWNAWQFEYGSSYTVLGCVESSDTGGFGLTRLASASLGDAYDIAGLAVQWGVPAILVLAGFCMSAATENRAIIGRRVAGLLVLLAVVGPAGPAYMASDGCSVIPVLSGEWFTTVATAYGPAESALLLSALLVLLAARTARDTWPSGSAGRRAVAFTFDYLVFVAFLGLFEGGLSSLDYGLLNWFTVNEPTSPLVAVPAFFYVLTGRTFGKRLMRLRVISTDTGHWPGWRRAAVRALVFPVLVCVPQGGLVMLLVDGLWSLADPAARTLHDRLAGTRVVRDFL</sequence>
<organism evidence="8 9">
    <name type="scientific">Nonomuraea pusilla</name>
    <dbReference type="NCBI Taxonomy" id="46177"/>
    <lineage>
        <taxon>Bacteria</taxon>
        <taxon>Bacillati</taxon>
        <taxon>Actinomycetota</taxon>
        <taxon>Actinomycetes</taxon>
        <taxon>Streptosporangiales</taxon>
        <taxon>Streptosporangiaceae</taxon>
        <taxon>Nonomuraea</taxon>
    </lineage>
</organism>
<evidence type="ECO:0000259" key="7">
    <source>
        <dbReference type="Pfam" id="PF06271"/>
    </source>
</evidence>
<dbReference type="Proteomes" id="UP000198953">
    <property type="component" value="Unassembled WGS sequence"/>
</dbReference>
<evidence type="ECO:0000256" key="1">
    <source>
        <dbReference type="ARBA" id="ARBA00004141"/>
    </source>
</evidence>
<keyword evidence="2 5" id="KW-0812">Transmembrane</keyword>
<dbReference type="Pfam" id="PF06271">
    <property type="entry name" value="RDD"/>
    <property type="match status" value="1"/>
</dbReference>
<dbReference type="AlphaFoldDB" id="A0A1H7Q9H0"/>
<evidence type="ECO:0000256" key="5">
    <source>
        <dbReference type="SAM" id="Phobius"/>
    </source>
</evidence>
<evidence type="ECO:0000313" key="9">
    <source>
        <dbReference type="Proteomes" id="UP000198953"/>
    </source>
</evidence>
<feature type="transmembrane region" description="Helical" evidence="5">
    <location>
        <begin position="136"/>
        <end position="155"/>
    </location>
</feature>